<reference evidence="2 3" key="1">
    <citation type="submission" date="2018-07" db="EMBL/GenBank/DDBJ databases">
        <title>Genomic Encyclopedia of Archaeal and Bacterial Type Strains, Phase II (KMG-II): from individual species to whole genera.</title>
        <authorList>
            <person name="Goeker M."/>
        </authorList>
    </citation>
    <scope>NUCLEOTIDE SEQUENCE [LARGE SCALE GENOMIC DNA]</scope>
    <source>
        <strain evidence="2 3">DSM 25795</strain>
    </source>
</reference>
<proteinExistence type="predicted"/>
<evidence type="ECO:0000313" key="3">
    <source>
        <dbReference type="Proteomes" id="UP000257004"/>
    </source>
</evidence>
<feature type="domain" description="DUF5977" evidence="1">
    <location>
        <begin position="485"/>
        <end position="549"/>
    </location>
</feature>
<name>A0A3D9G0N4_9FLAO</name>
<feature type="domain" description="DUF5977" evidence="1">
    <location>
        <begin position="550"/>
        <end position="613"/>
    </location>
</feature>
<organism evidence="2 3">
    <name type="scientific">Flavobacterium cutihirudinis</name>
    <dbReference type="NCBI Taxonomy" id="1265740"/>
    <lineage>
        <taxon>Bacteria</taxon>
        <taxon>Pseudomonadati</taxon>
        <taxon>Bacteroidota</taxon>
        <taxon>Flavobacteriia</taxon>
        <taxon>Flavobacteriales</taxon>
        <taxon>Flavobacteriaceae</taxon>
        <taxon>Flavobacterium</taxon>
    </lineage>
</organism>
<dbReference type="InterPro" id="IPR046020">
    <property type="entry name" value="DUF5977"/>
</dbReference>
<evidence type="ECO:0000313" key="2">
    <source>
        <dbReference type="EMBL" id="RED26112.1"/>
    </source>
</evidence>
<dbReference type="EMBL" id="QRDQ01000007">
    <property type="protein sequence ID" value="RED26112.1"/>
    <property type="molecule type" value="Genomic_DNA"/>
</dbReference>
<feature type="domain" description="DUF5977" evidence="1">
    <location>
        <begin position="616"/>
        <end position="679"/>
    </location>
</feature>
<dbReference type="Pfam" id="PF19404">
    <property type="entry name" value="DUF5977"/>
    <property type="match status" value="3"/>
</dbReference>
<dbReference type="Proteomes" id="UP000257004">
    <property type="component" value="Unassembled WGS sequence"/>
</dbReference>
<dbReference type="AlphaFoldDB" id="A0A3D9G0N4"/>
<gene>
    <name evidence="2" type="ORF">BD847_0018</name>
</gene>
<keyword evidence="3" id="KW-1185">Reference proteome</keyword>
<sequence length="680" mass="75068">MHTTLSTILPEVLTSVVNFSNKSAVVYSNVTDFDIDPITLKKNGKKEFIYNQKNTNETVPLVPKNPTFYNNPLYTSYDWSDLNNLTKIVNYNYVNNFFSIGGEIQSTKTYKRDVSTDELKLISSTDYTYSVLKYYTRPENYVFNINKSPFSPYPPLAGYLLSSYYTATTNPAYNKNSDSNSMQFIYYGGKSVLSKTVLKTVTNKEYDIAENVTSNAVTNYFYDNLQHCYLTRTETLNSKNELIKSKLYYPADLLSAGIQQPIEMQKLIDKNIIDEPIKTETYLNTVKTSESNTKYEESTSTGMVLQPKEIHVTKGITNTYPFSDQNKKITYTLYDSDLTNGKGNVLEIKKPNGVYSSTIWGYNKAQPIAQIENITYNSIPSSLITNAQTASNTGTESDLLSALTALRNDPALSSAMITTYTYKPLVGISTITDPNGITIYNEYDSANRLVYVKDNNKNIIKSFCYNFQGQIADCGITISPYTYTYMNKEKKVTFIKNNCASGSIGTSVTYTVPLGKYTSNISQAAADAQAQNEIDLNGQNNANSLGTCTFSNTQLTVYFYKNNCTTGKYGSRVAYTVAAGKYTSTNSQANADSQAQAEANTNGQANANSVGTCDTYRSVAKSGTFTRNNCPDGSGTSVIYTVPAGKYTSNVSQANADSQAQGDVATNGQAYANINGICTE</sequence>
<protein>
    <recommendedName>
        <fullName evidence="1">DUF5977 domain-containing protein</fullName>
    </recommendedName>
</protein>
<comment type="caution">
    <text evidence="2">The sequence shown here is derived from an EMBL/GenBank/DDBJ whole genome shotgun (WGS) entry which is preliminary data.</text>
</comment>
<accession>A0A3D9G0N4</accession>
<dbReference type="RefSeq" id="WP_115886240.1">
    <property type="nucleotide sequence ID" value="NZ_QRDQ01000007.1"/>
</dbReference>
<evidence type="ECO:0000259" key="1">
    <source>
        <dbReference type="Pfam" id="PF19404"/>
    </source>
</evidence>
<dbReference type="OrthoDB" id="9814627at2"/>